<proteinExistence type="predicted"/>
<sequence>MSTMANATIRTLQISIFSPTSSHGDFLAYFPSLTVRRTSTHKVLKHTFSPSRHPLCCLTAKASVAGADVATEQEVVKGYTMTQLCDKMIDFFMNKKPTTKDWRKILVYRDDWNKYKDNFYNRCQVRIDAENDPSFKQKLVLLARKVKKVDNEIEKHMDLFKEVEENPLDIDAIVAKRRKDFNGEFFKHLNVLADIYNSLDRQDAIIRLGAKCLSAVRVYDCTLENLDSLETAQSKFDEILNSASLEEACSKVTSLAKSKELDSSLILLINSSWAAAKESTSMKNEVKEIMYQIYKATQKSLRSISPPEIRLLKHLLNIADPDERFTALANSFSLVDDAEPSKNPDDLCTTPKELHKWIKIMLDAYHLNKEETDLIAARKLGDPIIIQRLIILKQIIEEDYLSNYIQKEGEEAE</sequence>
<dbReference type="GO" id="GO:0009941">
    <property type="term" value="C:chloroplast envelope"/>
    <property type="evidence" value="ECO:0007669"/>
    <property type="project" value="TreeGrafter"/>
</dbReference>
<dbReference type="EMBL" id="JAMFTS010000005">
    <property type="protein sequence ID" value="KAJ4755144.1"/>
    <property type="molecule type" value="Genomic_DNA"/>
</dbReference>
<keyword evidence="2" id="KW-1185">Reference proteome</keyword>
<reference evidence="1" key="1">
    <citation type="submission" date="2022-08" db="EMBL/GenBank/DDBJ databases">
        <authorList>
            <person name="Marques A."/>
        </authorList>
    </citation>
    <scope>NUCLEOTIDE SEQUENCE</scope>
    <source>
        <strain evidence="1">RhyPub2mFocal</strain>
        <tissue evidence="1">Leaves</tissue>
    </source>
</reference>
<dbReference type="InterPro" id="IPR040320">
    <property type="entry name" value="At4g37920-like"/>
</dbReference>
<protein>
    <submittedName>
        <fullName evidence="1">Endoribonuclease E-like protein</fullName>
    </submittedName>
</protein>
<gene>
    <name evidence="1" type="ORF">LUZ62_089549</name>
</gene>
<accession>A0AAV8CH36</accession>
<evidence type="ECO:0000313" key="1">
    <source>
        <dbReference type="EMBL" id="KAJ4755144.1"/>
    </source>
</evidence>
<dbReference type="GO" id="GO:0009535">
    <property type="term" value="C:chloroplast thylakoid membrane"/>
    <property type="evidence" value="ECO:0007669"/>
    <property type="project" value="TreeGrafter"/>
</dbReference>
<comment type="caution">
    <text evidence="1">The sequence shown here is derived from an EMBL/GenBank/DDBJ whole genome shotgun (WGS) entry which is preliminary data.</text>
</comment>
<evidence type="ECO:0000313" key="2">
    <source>
        <dbReference type="Proteomes" id="UP001140206"/>
    </source>
</evidence>
<dbReference type="Proteomes" id="UP001140206">
    <property type="component" value="Chromosome 5"/>
</dbReference>
<organism evidence="1 2">
    <name type="scientific">Rhynchospora pubera</name>
    <dbReference type="NCBI Taxonomy" id="906938"/>
    <lineage>
        <taxon>Eukaryota</taxon>
        <taxon>Viridiplantae</taxon>
        <taxon>Streptophyta</taxon>
        <taxon>Embryophyta</taxon>
        <taxon>Tracheophyta</taxon>
        <taxon>Spermatophyta</taxon>
        <taxon>Magnoliopsida</taxon>
        <taxon>Liliopsida</taxon>
        <taxon>Poales</taxon>
        <taxon>Cyperaceae</taxon>
        <taxon>Cyperoideae</taxon>
        <taxon>Rhynchosporeae</taxon>
        <taxon>Rhynchospora</taxon>
    </lineage>
</organism>
<dbReference type="AlphaFoldDB" id="A0AAV8CH36"/>
<dbReference type="PANTHER" id="PTHR31755:SF2">
    <property type="entry name" value="OS08G0320800 PROTEIN"/>
    <property type="match status" value="1"/>
</dbReference>
<dbReference type="PANTHER" id="PTHR31755">
    <property type="entry name" value="FOLATE RECEPTOR-LIKE"/>
    <property type="match status" value="1"/>
</dbReference>
<name>A0AAV8CH36_9POAL</name>